<evidence type="ECO:0000313" key="3">
    <source>
        <dbReference type="Proteomes" id="UP000070700"/>
    </source>
</evidence>
<feature type="domain" description="2EXR" evidence="1">
    <location>
        <begin position="46"/>
        <end position="143"/>
    </location>
</feature>
<accession>A0A194WTD3</accession>
<gene>
    <name evidence="2" type="ORF">LY89DRAFT_674557</name>
</gene>
<dbReference type="InterPro" id="IPR045518">
    <property type="entry name" value="2EXR"/>
</dbReference>
<protein>
    <recommendedName>
        <fullName evidence="1">2EXR domain-containing protein</fullName>
    </recommendedName>
</protein>
<name>A0A194WTD3_MOLSC</name>
<keyword evidence="3" id="KW-1185">Reference proteome</keyword>
<dbReference type="AlphaFoldDB" id="A0A194WTD3"/>
<dbReference type="Pfam" id="PF20150">
    <property type="entry name" value="2EXR"/>
    <property type="match status" value="1"/>
</dbReference>
<dbReference type="KEGG" id="psco:LY89DRAFT_674557"/>
<proteinExistence type="predicted"/>
<evidence type="ECO:0000313" key="2">
    <source>
        <dbReference type="EMBL" id="KUJ11221.1"/>
    </source>
</evidence>
<evidence type="ECO:0000259" key="1">
    <source>
        <dbReference type="Pfam" id="PF20150"/>
    </source>
</evidence>
<dbReference type="GeneID" id="28823174"/>
<dbReference type="EMBL" id="KQ947427">
    <property type="protein sequence ID" value="KUJ11221.1"/>
    <property type="molecule type" value="Genomic_DNA"/>
</dbReference>
<dbReference type="Proteomes" id="UP000070700">
    <property type="component" value="Unassembled WGS sequence"/>
</dbReference>
<dbReference type="OrthoDB" id="3563121at2759"/>
<dbReference type="RefSeq" id="XP_018065576.1">
    <property type="nucleotide sequence ID" value="XM_018213448.1"/>
</dbReference>
<dbReference type="InParanoid" id="A0A194WTD3"/>
<organism evidence="2 3">
    <name type="scientific">Mollisia scopiformis</name>
    <name type="common">Conifer needle endophyte fungus</name>
    <name type="synonym">Phialocephala scopiformis</name>
    <dbReference type="NCBI Taxonomy" id="149040"/>
    <lineage>
        <taxon>Eukaryota</taxon>
        <taxon>Fungi</taxon>
        <taxon>Dikarya</taxon>
        <taxon>Ascomycota</taxon>
        <taxon>Pezizomycotina</taxon>
        <taxon>Leotiomycetes</taxon>
        <taxon>Helotiales</taxon>
        <taxon>Mollisiaceae</taxon>
        <taxon>Mollisia</taxon>
    </lineage>
</organism>
<reference evidence="2 3" key="1">
    <citation type="submission" date="2015-10" db="EMBL/GenBank/DDBJ databases">
        <title>Full genome of DAOMC 229536 Phialocephala scopiformis, a fungal endophyte of spruce producing the potent anti-insectan compound rugulosin.</title>
        <authorList>
            <consortium name="DOE Joint Genome Institute"/>
            <person name="Walker A.K."/>
            <person name="Frasz S.L."/>
            <person name="Seifert K.A."/>
            <person name="Miller J.D."/>
            <person name="Mondo S.J."/>
            <person name="Labutti K."/>
            <person name="Lipzen A."/>
            <person name="Dockter R."/>
            <person name="Kennedy M."/>
            <person name="Grigoriev I.V."/>
            <person name="Spatafora J.W."/>
        </authorList>
    </citation>
    <scope>NUCLEOTIDE SEQUENCE [LARGE SCALE GENOMIC DNA]</scope>
    <source>
        <strain evidence="2 3">CBS 120377</strain>
    </source>
</reference>
<sequence>MVWRLKTQFHHDEEKLKENNINTLLNNCWIGSIDEARKRAVPAYTFTKMSELPLEIQLKIWGRTLSACRGEPRMYRIDTMTDDKERIQIYNLSQDSGPGTSRAVERPHTRLEEIKHMLVILQVCQTSRMAALEVCSVLQSCKRDFKAYSTHYLRYYATRYDKFALKGSWYDHKFLVDILANTIDEPPSIHFVAEENSFLSIQRLIVDLNIFAKFPLDLWAQFYNLRSLTISMLPDDFPSNIDMVKSLKFCKRVAWVREKVLFSLQTAKKEQRPDWRIPKIKITGDFHVRPIDVDVGRKVGKASQKDAGEFEDDAIWYQQTVALMTHTIPHDEIRRYKLRYSRKVILPESTGRPEQPHERALGEEPRQQEKGYFVFSVDVLI</sequence>